<dbReference type="InterPro" id="IPR001647">
    <property type="entry name" value="HTH_TetR"/>
</dbReference>
<gene>
    <name evidence="4" type="ORF">ABLG96_07555</name>
</gene>
<evidence type="ECO:0000256" key="2">
    <source>
        <dbReference type="PROSITE-ProRule" id="PRU00335"/>
    </source>
</evidence>
<dbReference type="Gene3D" id="1.10.357.10">
    <property type="entry name" value="Tetracycline Repressor, domain 2"/>
    <property type="match status" value="1"/>
</dbReference>
<feature type="domain" description="HTH tetR-type" evidence="3">
    <location>
        <begin position="9"/>
        <end position="69"/>
    </location>
</feature>
<organism evidence="4">
    <name type="scientific">Nakamurella sp. A5-74</name>
    <dbReference type="NCBI Taxonomy" id="3158264"/>
    <lineage>
        <taxon>Bacteria</taxon>
        <taxon>Bacillati</taxon>
        <taxon>Actinomycetota</taxon>
        <taxon>Actinomycetes</taxon>
        <taxon>Nakamurellales</taxon>
        <taxon>Nakamurellaceae</taxon>
        <taxon>Nakamurella</taxon>
    </lineage>
</organism>
<accession>A0AAU8DSK4</accession>
<dbReference type="RefSeq" id="WP_353650753.1">
    <property type="nucleotide sequence ID" value="NZ_CP159218.1"/>
</dbReference>
<dbReference type="AlphaFoldDB" id="A0AAU8DSK4"/>
<name>A0AAU8DSK4_9ACTN</name>
<keyword evidence="1 2" id="KW-0238">DNA-binding</keyword>
<dbReference type="PROSITE" id="PS50977">
    <property type="entry name" value="HTH_TETR_2"/>
    <property type="match status" value="1"/>
</dbReference>
<protein>
    <submittedName>
        <fullName evidence="4">TetR/AcrR family transcriptional regulator</fullName>
    </submittedName>
</protein>
<dbReference type="Pfam" id="PF00440">
    <property type="entry name" value="TetR_N"/>
    <property type="match status" value="1"/>
</dbReference>
<dbReference type="GO" id="GO:0003677">
    <property type="term" value="F:DNA binding"/>
    <property type="evidence" value="ECO:0007669"/>
    <property type="project" value="UniProtKB-UniRule"/>
</dbReference>
<sequence length="197" mass="20459">MAQVRSTPEEIDIAILDTSAGLFAVHGIERTTVQQIADAVGYSKTGLLHRFASKQAIVDGVDAMIETHADELLHRMQQAPVGPQRTSVLLGEIAAVAIRIPGAVQYLLGTIKSVEHLDHRDAATGGAGAVAGRVLEAIAGADATPEAELRLLLALQLVAGGAVIGAESRFLGLGNQLAPLLTDLATQVVAGSLDHRN</sequence>
<evidence type="ECO:0000256" key="1">
    <source>
        <dbReference type="ARBA" id="ARBA00023125"/>
    </source>
</evidence>
<proteinExistence type="predicted"/>
<reference evidence="4" key="1">
    <citation type="submission" date="2024-05" db="EMBL/GenBank/DDBJ databases">
        <authorList>
            <person name="Cai S.Y."/>
            <person name="Jin L.M."/>
            <person name="Li H.R."/>
        </authorList>
    </citation>
    <scope>NUCLEOTIDE SEQUENCE</scope>
    <source>
        <strain evidence="4">A5-74</strain>
    </source>
</reference>
<dbReference type="InterPro" id="IPR009057">
    <property type="entry name" value="Homeodomain-like_sf"/>
</dbReference>
<feature type="DNA-binding region" description="H-T-H motif" evidence="2">
    <location>
        <begin position="32"/>
        <end position="51"/>
    </location>
</feature>
<evidence type="ECO:0000259" key="3">
    <source>
        <dbReference type="PROSITE" id="PS50977"/>
    </source>
</evidence>
<dbReference type="EMBL" id="CP159218">
    <property type="protein sequence ID" value="XCG65142.1"/>
    <property type="molecule type" value="Genomic_DNA"/>
</dbReference>
<dbReference type="SUPFAM" id="SSF46689">
    <property type="entry name" value="Homeodomain-like"/>
    <property type="match status" value="1"/>
</dbReference>
<evidence type="ECO:0000313" key="4">
    <source>
        <dbReference type="EMBL" id="XCG65142.1"/>
    </source>
</evidence>